<feature type="domain" description="Thioesterase" evidence="2">
    <location>
        <begin position="5"/>
        <end position="229"/>
    </location>
</feature>
<dbReference type="EMBL" id="NVIY01000009">
    <property type="protein sequence ID" value="PGD38400.1"/>
    <property type="molecule type" value="Genomic_DNA"/>
</dbReference>
<dbReference type="Proteomes" id="UP000223472">
    <property type="component" value="Unassembled WGS sequence"/>
</dbReference>
<gene>
    <name evidence="3" type="ORF">COM27_05465</name>
</gene>
<dbReference type="Gene3D" id="3.40.50.1820">
    <property type="entry name" value="alpha/beta hydrolase"/>
    <property type="match status" value="1"/>
</dbReference>
<sequence>MEKVTLFCLPNAGGSAVMYLKWKKYLSPYIEIYPIEIAGRGKRVDEPLFTNVDEIVSDIYGLIKSQVDKQPYAIFGYSMGSLVGFELCQKLKRNGHKEPVHFFTASLEAPQFVAKKKSIYNLPMEEFKREVLKFNGIPQEIANDISLLNYFLSILKSDFKAMDTYEYSNETMLMETNITILCGEEDNFSLDNVYGWKKLTIGESIVHKFSGGHFFINNNLIEVIEKVNQAIERGELGNVHN</sequence>
<accession>A0A2B6H8W9</accession>
<dbReference type="PANTHER" id="PTHR11487">
    <property type="entry name" value="THIOESTERASE"/>
    <property type="match status" value="1"/>
</dbReference>
<evidence type="ECO:0000256" key="1">
    <source>
        <dbReference type="ARBA" id="ARBA00007169"/>
    </source>
</evidence>
<proteinExistence type="inferred from homology"/>
<dbReference type="InterPro" id="IPR001031">
    <property type="entry name" value="Thioesterase"/>
</dbReference>
<dbReference type="InterPro" id="IPR012223">
    <property type="entry name" value="TEII"/>
</dbReference>
<evidence type="ECO:0000313" key="4">
    <source>
        <dbReference type="Proteomes" id="UP000223472"/>
    </source>
</evidence>
<dbReference type="RefSeq" id="WP_098655100.1">
    <property type="nucleotide sequence ID" value="NZ_JARPPR010000004.1"/>
</dbReference>
<dbReference type="SUPFAM" id="SSF53474">
    <property type="entry name" value="alpha/beta-Hydrolases"/>
    <property type="match status" value="1"/>
</dbReference>
<dbReference type="Pfam" id="PF00975">
    <property type="entry name" value="Thioesterase"/>
    <property type="match status" value="1"/>
</dbReference>
<name>A0A2B6H8W9_9BACI</name>
<organism evidence="3 4">
    <name type="scientific">Bacillus wiedmannii</name>
    <dbReference type="NCBI Taxonomy" id="1890302"/>
    <lineage>
        <taxon>Bacteria</taxon>
        <taxon>Bacillati</taxon>
        <taxon>Bacillota</taxon>
        <taxon>Bacilli</taxon>
        <taxon>Bacillales</taxon>
        <taxon>Bacillaceae</taxon>
        <taxon>Bacillus</taxon>
        <taxon>Bacillus cereus group</taxon>
    </lineage>
</organism>
<dbReference type="AlphaFoldDB" id="A0A2B6H8W9"/>
<comment type="similarity">
    <text evidence="1">Belongs to the thioesterase family.</text>
</comment>
<protein>
    <submittedName>
        <fullName evidence="3">Thioesterase</fullName>
    </submittedName>
</protein>
<dbReference type="InterPro" id="IPR029058">
    <property type="entry name" value="AB_hydrolase_fold"/>
</dbReference>
<dbReference type="GO" id="GO:0008610">
    <property type="term" value="P:lipid biosynthetic process"/>
    <property type="evidence" value="ECO:0007669"/>
    <property type="project" value="TreeGrafter"/>
</dbReference>
<comment type="caution">
    <text evidence="3">The sequence shown here is derived from an EMBL/GenBank/DDBJ whole genome shotgun (WGS) entry which is preliminary data.</text>
</comment>
<reference evidence="3 4" key="1">
    <citation type="submission" date="2017-09" db="EMBL/GenBank/DDBJ databases">
        <title>Large-scale bioinformatics analysis of Bacillus genomes uncovers conserved roles of natural products in bacterial physiology.</title>
        <authorList>
            <consortium name="Agbiome Team Llc"/>
            <person name="Bleich R.M."/>
            <person name="Grubbs K.J."/>
            <person name="Santa Maria K.C."/>
            <person name="Allen S.E."/>
            <person name="Farag S."/>
            <person name="Shank E.A."/>
            <person name="Bowers A."/>
        </authorList>
    </citation>
    <scope>NUCLEOTIDE SEQUENCE [LARGE SCALE GENOMIC DNA]</scope>
    <source>
        <strain evidence="3 4">AFS065610</strain>
    </source>
</reference>
<evidence type="ECO:0000259" key="2">
    <source>
        <dbReference type="Pfam" id="PF00975"/>
    </source>
</evidence>
<dbReference type="PANTHER" id="PTHR11487:SF0">
    <property type="entry name" value="S-ACYL FATTY ACID SYNTHASE THIOESTERASE, MEDIUM CHAIN"/>
    <property type="match status" value="1"/>
</dbReference>
<evidence type="ECO:0000313" key="3">
    <source>
        <dbReference type="EMBL" id="PGD38400.1"/>
    </source>
</evidence>